<accession>A0A9J5WIM6</accession>
<keyword evidence="2" id="KW-1185">Reference proteome</keyword>
<dbReference type="AlphaFoldDB" id="A0A9J5WIM6"/>
<reference evidence="1 2" key="1">
    <citation type="submission" date="2020-09" db="EMBL/GenBank/DDBJ databases">
        <title>De no assembly of potato wild relative species, Solanum commersonii.</title>
        <authorList>
            <person name="Cho K."/>
        </authorList>
    </citation>
    <scope>NUCLEOTIDE SEQUENCE [LARGE SCALE GENOMIC DNA]</scope>
    <source>
        <strain evidence="1">LZ3.2</strain>
        <tissue evidence="1">Leaf</tissue>
    </source>
</reference>
<dbReference type="EMBL" id="JACXVP010000011">
    <property type="protein sequence ID" value="KAG5575697.1"/>
    <property type="molecule type" value="Genomic_DNA"/>
</dbReference>
<dbReference type="Proteomes" id="UP000824120">
    <property type="component" value="Chromosome 11"/>
</dbReference>
<name>A0A9J5WIM6_SOLCO</name>
<protein>
    <submittedName>
        <fullName evidence="1">Uncharacterized protein</fullName>
    </submittedName>
</protein>
<evidence type="ECO:0000313" key="1">
    <source>
        <dbReference type="EMBL" id="KAG5575697.1"/>
    </source>
</evidence>
<organism evidence="1 2">
    <name type="scientific">Solanum commersonii</name>
    <name type="common">Commerson's wild potato</name>
    <name type="synonym">Commerson's nightshade</name>
    <dbReference type="NCBI Taxonomy" id="4109"/>
    <lineage>
        <taxon>Eukaryota</taxon>
        <taxon>Viridiplantae</taxon>
        <taxon>Streptophyta</taxon>
        <taxon>Embryophyta</taxon>
        <taxon>Tracheophyta</taxon>
        <taxon>Spermatophyta</taxon>
        <taxon>Magnoliopsida</taxon>
        <taxon>eudicotyledons</taxon>
        <taxon>Gunneridae</taxon>
        <taxon>Pentapetalae</taxon>
        <taxon>asterids</taxon>
        <taxon>lamiids</taxon>
        <taxon>Solanales</taxon>
        <taxon>Solanaceae</taxon>
        <taxon>Solanoideae</taxon>
        <taxon>Solaneae</taxon>
        <taxon>Solanum</taxon>
    </lineage>
</organism>
<evidence type="ECO:0000313" key="2">
    <source>
        <dbReference type="Proteomes" id="UP000824120"/>
    </source>
</evidence>
<proteinExistence type="predicted"/>
<gene>
    <name evidence="1" type="ORF">H5410_055831</name>
</gene>
<comment type="caution">
    <text evidence="1">The sequence shown here is derived from an EMBL/GenBank/DDBJ whole genome shotgun (WGS) entry which is preliminary data.</text>
</comment>
<sequence length="100" mass="11421">MLQYNAHLAHLTIFTNLKNQNSEQSFEIKVSMEIFPGITDYLGKCYQEQIWGERSITKEVNTPYGLSQWRPIRVLGPSIKSHSIIKVHNGNKTIFGKISG</sequence>